<dbReference type="PROSITE" id="PS51203">
    <property type="entry name" value="CS"/>
    <property type="match status" value="1"/>
</dbReference>
<dbReference type="SUPFAM" id="SSF49764">
    <property type="entry name" value="HSP20-like chaperones"/>
    <property type="match status" value="1"/>
</dbReference>
<evidence type="ECO:0000256" key="2">
    <source>
        <dbReference type="ARBA" id="ARBA00022737"/>
    </source>
</evidence>
<keyword evidence="1" id="KW-0479">Metal-binding</keyword>
<dbReference type="PROSITE" id="PS51401">
    <property type="entry name" value="CHORD"/>
    <property type="match status" value="2"/>
</dbReference>
<keyword evidence="3" id="KW-0862">Zinc</keyword>
<dbReference type="Pfam" id="PF04969">
    <property type="entry name" value="CS"/>
    <property type="match status" value="1"/>
</dbReference>
<dbReference type="InterPro" id="IPR039790">
    <property type="entry name" value="CHRD1"/>
</dbReference>
<dbReference type="InterPro" id="IPR007051">
    <property type="entry name" value="CHORD_dom"/>
</dbReference>
<gene>
    <name evidence="6" type="ORF">BDN71DRAFT_1408191</name>
</gene>
<keyword evidence="7" id="KW-1185">Reference proteome</keyword>
<evidence type="ECO:0000313" key="6">
    <source>
        <dbReference type="EMBL" id="KAF9501226.1"/>
    </source>
</evidence>
<dbReference type="GO" id="GO:0046872">
    <property type="term" value="F:metal ion binding"/>
    <property type="evidence" value="ECO:0007669"/>
    <property type="project" value="UniProtKB-KW"/>
</dbReference>
<feature type="domain" description="CHORD" evidence="5">
    <location>
        <begin position="4"/>
        <end position="65"/>
    </location>
</feature>
<evidence type="ECO:0000256" key="3">
    <source>
        <dbReference type="ARBA" id="ARBA00022833"/>
    </source>
</evidence>
<dbReference type="InterPro" id="IPR007052">
    <property type="entry name" value="CS_dom"/>
</dbReference>
<reference evidence="6" key="1">
    <citation type="submission" date="2020-11" db="EMBL/GenBank/DDBJ databases">
        <authorList>
            <consortium name="DOE Joint Genome Institute"/>
            <person name="Ahrendt S."/>
            <person name="Riley R."/>
            <person name="Andreopoulos W."/>
            <person name="Labutti K."/>
            <person name="Pangilinan J."/>
            <person name="Ruiz-Duenas F.J."/>
            <person name="Barrasa J.M."/>
            <person name="Sanchez-Garcia M."/>
            <person name="Camarero S."/>
            <person name="Miyauchi S."/>
            <person name="Serrano A."/>
            <person name="Linde D."/>
            <person name="Babiker R."/>
            <person name="Drula E."/>
            <person name="Ayuso-Fernandez I."/>
            <person name="Pacheco R."/>
            <person name="Padilla G."/>
            <person name="Ferreira P."/>
            <person name="Barriuso J."/>
            <person name="Kellner H."/>
            <person name="Castanera R."/>
            <person name="Alfaro M."/>
            <person name="Ramirez L."/>
            <person name="Pisabarro A.G."/>
            <person name="Kuo A."/>
            <person name="Tritt A."/>
            <person name="Lipzen A."/>
            <person name="He G."/>
            <person name="Yan M."/>
            <person name="Ng V."/>
            <person name="Cullen D."/>
            <person name="Martin F."/>
            <person name="Rosso M.-N."/>
            <person name="Henrissat B."/>
            <person name="Hibbett D."/>
            <person name="Martinez A.T."/>
            <person name="Grigoriev I.V."/>
        </authorList>
    </citation>
    <scope>NUCLEOTIDE SEQUENCE</scope>
    <source>
        <strain evidence="6">ATCC 90797</strain>
    </source>
</reference>
<dbReference type="AlphaFoldDB" id="A0A9P6ABM8"/>
<dbReference type="EMBL" id="MU154524">
    <property type="protein sequence ID" value="KAF9501226.1"/>
    <property type="molecule type" value="Genomic_DNA"/>
</dbReference>
<accession>A0A9P6ABM8</accession>
<dbReference type="PANTHER" id="PTHR46983:SF3">
    <property type="entry name" value="CHPADIPLOID STATE MAINTENANCE PROTEIN CHPA"/>
    <property type="match status" value="1"/>
</dbReference>
<proteinExistence type="predicted"/>
<evidence type="ECO:0000259" key="5">
    <source>
        <dbReference type="PROSITE" id="PS51401"/>
    </source>
</evidence>
<feature type="domain" description="CHORD" evidence="5">
    <location>
        <begin position="150"/>
        <end position="215"/>
    </location>
</feature>
<organism evidence="6 7">
    <name type="scientific">Pleurotus eryngii</name>
    <name type="common">Boletus of the steppes</name>
    <dbReference type="NCBI Taxonomy" id="5323"/>
    <lineage>
        <taxon>Eukaryota</taxon>
        <taxon>Fungi</taxon>
        <taxon>Dikarya</taxon>
        <taxon>Basidiomycota</taxon>
        <taxon>Agaricomycotina</taxon>
        <taxon>Agaricomycetes</taxon>
        <taxon>Agaricomycetidae</taxon>
        <taxon>Agaricales</taxon>
        <taxon>Pleurotineae</taxon>
        <taxon>Pleurotaceae</taxon>
        <taxon>Pleurotus</taxon>
    </lineage>
</organism>
<dbReference type="Gene3D" id="4.10.1130.20">
    <property type="match status" value="2"/>
</dbReference>
<comment type="caution">
    <text evidence="6">The sequence shown here is derived from an EMBL/GenBank/DDBJ whole genome shotgun (WGS) entry which is preliminary data.</text>
</comment>
<dbReference type="PANTHER" id="PTHR46983">
    <property type="entry name" value="CYSTEINE AND HISTIDINE-RICH DOMAIN-CONTAINING PROTEIN 1"/>
    <property type="match status" value="1"/>
</dbReference>
<dbReference type="OrthoDB" id="1898560at2759"/>
<dbReference type="Gene3D" id="2.60.40.790">
    <property type="match status" value="1"/>
</dbReference>
<evidence type="ECO:0000259" key="4">
    <source>
        <dbReference type="PROSITE" id="PS51203"/>
    </source>
</evidence>
<dbReference type="Proteomes" id="UP000807025">
    <property type="component" value="Unassembled WGS sequence"/>
</dbReference>
<evidence type="ECO:0000256" key="1">
    <source>
        <dbReference type="ARBA" id="ARBA00022723"/>
    </source>
</evidence>
<keyword evidence="2" id="KW-0677">Repeat</keyword>
<evidence type="ECO:0000313" key="7">
    <source>
        <dbReference type="Proteomes" id="UP000807025"/>
    </source>
</evidence>
<protein>
    <submittedName>
        <fullName evidence="6">CS-domain-containing protein</fullName>
    </submittedName>
</protein>
<sequence length="355" mass="38569">MPTCSRNGCKKGFEEGTSEPCTHHPGAPVFHEGLKSWSCCQDVNKPVTDFDDFLKIPVLEFVNTALNIVLTSLIQGCSTADDHDANAAPVEAVKSTPNTSLHMTETLDGKEVYGSSKQARTASQDATIAPTPVIQEEDDPSVPVSPGTPCRRRGCGVAFVSDALNRSEDGEGSVCMYHPLPPLFREGSKGYLCCKRKVLEFEEFLKIEGCTKGRHVFAPKVSDITTEEKVSCRIDHYQTVDKVHVSVFAKAVDKDKSNIGFEASQVSIDLYLPQSKRFSRKLDLFGPIDPTLSTYSVLGSKVELHLHKQDTRSWTVLEKPTQSLGNISLTFGVGGRTGTIGGKEVVLDGSNKACA</sequence>
<dbReference type="InterPro" id="IPR008978">
    <property type="entry name" value="HSP20-like_chaperone"/>
</dbReference>
<name>A0A9P6ABM8_PLEER</name>
<dbReference type="CDD" id="cd06466">
    <property type="entry name" value="p23_CS_SGT1_like"/>
    <property type="match status" value="1"/>
</dbReference>
<dbReference type="Pfam" id="PF04968">
    <property type="entry name" value="CHORD"/>
    <property type="match status" value="2"/>
</dbReference>
<feature type="domain" description="CS" evidence="4">
    <location>
        <begin position="229"/>
        <end position="318"/>
    </location>
</feature>